<dbReference type="Proteomes" id="UP001208570">
    <property type="component" value="Unassembled WGS sequence"/>
</dbReference>
<accession>A0AAD9NGW0</accession>
<gene>
    <name evidence="2" type="ORF">LSH36_8g00071</name>
</gene>
<evidence type="ECO:0000313" key="3">
    <source>
        <dbReference type="Proteomes" id="UP001208570"/>
    </source>
</evidence>
<organism evidence="2 3">
    <name type="scientific">Paralvinella palmiformis</name>
    <dbReference type="NCBI Taxonomy" id="53620"/>
    <lineage>
        <taxon>Eukaryota</taxon>
        <taxon>Metazoa</taxon>
        <taxon>Spiralia</taxon>
        <taxon>Lophotrochozoa</taxon>
        <taxon>Annelida</taxon>
        <taxon>Polychaeta</taxon>
        <taxon>Sedentaria</taxon>
        <taxon>Canalipalpata</taxon>
        <taxon>Terebellida</taxon>
        <taxon>Terebelliformia</taxon>
        <taxon>Alvinellidae</taxon>
        <taxon>Paralvinella</taxon>
    </lineage>
</organism>
<feature type="region of interest" description="Disordered" evidence="1">
    <location>
        <begin position="76"/>
        <end position="101"/>
    </location>
</feature>
<evidence type="ECO:0000313" key="2">
    <source>
        <dbReference type="EMBL" id="KAK2169600.1"/>
    </source>
</evidence>
<dbReference type="EMBL" id="JAODUP010000008">
    <property type="protein sequence ID" value="KAK2169600.1"/>
    <property type="molecule type" value="Genomic_DNA"/>
</dbReference>
<reference evidence="2" key="1">
    <citation type="journal article" date="2023" name="Mol. Biol. Evol.">
        <title>Third-Generation Sequencing Reveals the Adaptive Role of the Epigenome in Three Deep-Sea Polychaetes.</title>
        <authorList>
            <person name="Perez M."/>
            <person name="Aroh O."/>
            <person name="Sun Y."/>
            <person name="Lan Y."/>
            <person name="Juniper S.K."/>
            <person name="Young C.R."/>
            <person name="Angers B."/>
            <person name="Qian P.Y."/>
        </authorList>
    </citation>
    <scope>NUCLEOTIDE SEQUENCE</scope>
    <source>
        <strain evidence="2">P08H-3</strain>
    </source>
</reference>
<dbReference type="AlphaFoldDB" id="A0AAD9NGW0"/>
<name>A0AAD9NGW0_9ANNE</name>
<keyword evidence="3" id="KW-1185">Reference proteome</keyword>
<comment type="caution">
    <text evidence="2">The sequence shown here is derived from an EMBL/GenBank/DDBJ whole genome shotgun (WGS) entry which is preliminary data.</text>
</comment>
<protein>
    <submittedName>
        <fullName evidence="2">Uncharacterized protein</fullName>
    </submittedName>
</protein>
<proteinExistence type="predicted"/>
<sequence length="101" mass="11485">METDEEHEMMLAKANINQVQKERSPDDGKFVVPEQPGSPYTCYIRSKQEERSMKTTHIQPVPLCCIERLSKKYPNLPGPRLVKVRSTNTTKKSVPDGELIG</sequence>
<evidence type="ECO:0000256" key="1">
    <source>
        <dbReference type="SAM" id="MobiDB-lite"/>
    </source>
</evidence>